<evidence type="ECO:0000313" key="1">
    <source>
        <dbReference type="EMBL" id="KRM74725.1"/>
    </source>
</evidence>
<name>A0A0R2B796_SECCO</name>
<comment type="caution">
    <text evidence="1">The sequence shown here is derived from an EMBL/GenBank/DDBJ whole genome shotgun (WGS) entry which is preliminary data.</text>
</comment>
<proteinExistence type="predicted"/>
<protein>
    <submittedName>
        <fullName evidence="1">Uncharacterized protein</fullName>
    </submittedName>
</protein>
<evidence type="ECO:0000313" key="2">
    <source>
        <dbReference type="Proteomes" id="UP000051845"/>
    </source>
</evidence>
<dbReference type="AlphaFoldDB" id="A0A0R2B796"/>
<dbReference type="RefSeq" id="WP_054762873.1">
    <property type="nucleotide sequence ID" value="NZ_AYYR01000072.1"/>
</dbReference>
<accession>A0A0R2B796</accession>
<gene>
    <name evidence="1" type="ORF">FC82_GL003205</name>
</gene>
<reference evidence="1 2" key="1">
    <citation type="journal article" date="2015" name="Genome Announc.">
        <title>Expanding the biotechnology potential of lactobacilli through comparative genomics of 213 strains and associated genera.</title>
        <authorList>
            <person name="Sun Z."/>
            <person name="Harris H.M."/>
            <person name="McCann A."/>
            <person name="Guo C."/>
            <person name="Argimon S."/>
            <person name="Zhang W."/>
            <person name="Yang X."/>
            <person name="Jeffery I.B."/>
            <person name="Cooney J.C."/>
            <person name="Kagawa T.F."/>
            <person name="Liu W."/>
            <person name="Song Y."/>
            <person name="Salvetti E."/>
            <person name="Wrobel A."/>
            <person name="Rasinkangas P."/>
            <person name="Parkhill J."/>
            <person name="Rea M.C."/>
            <person name="O'Sullivan O."/>
            <person name="Ritari J."/>
            <person name="Douillard F.P."/>
            <person name="Paul Ross R."/>
            <person name="Yang R."/>
            <person name="Briner A.E."/>
            <person name="Felis G.E."/>
            <person name="de Vos W.M."/>
            <person name="Barrangou R."/>
            <person name="Klaenhammer T.R."/>
            <person name="Caufield P.W."/>
            <person name="Cui Y."/>
            <person name="Zhang H."/>
            <person name="O'Toole P.W."/>
        </authorList>
    </citation>
    <scope>NUCLEOTIDE SEQUENCE [LARGE SCALE GENOMIC DNA]</scope>
    <source>
        <strain evidence="1 2">DSM 20515</strain>
    </source>
</reference>
<dbReference type="EMBL" id="AYYR01000072">
    <property type="protein sequence ID" value="KRM74725.1"/>
    <property type="molecule type" value="Genomic_DNA"/>
</dbReference>
<dbReference type="PATRIC" id="fig|1423733.4.peg.3329"/>
<dbReference type="Proteomes" id="UP000051845">
    <property type="component" value="Unassembled WGS sequence"/>
</dbReference>
<sequence>MAHQAYISSTYADNRYNEESIEKFILRLVNDLQYWQQLDTQQDQLSRLPNDDPDIEPTDDLWLSSFSTLDDAWPNITYFLTNHFLYKITGDTFTNYLTAINLANIEQLELQHVSGATQSMTVTTPDQSMTITNYLETDVAYFQHFFIQVQEQQNLIQSVLKHEPHHNDGQSA</sequence>
<organism evidence="1 2">
    <name type="scientific">Secundilactobacillus collinoides DSM 20515 = JCM 1123</name>
    <dbReference type="NCBI Taxonomy" id="1423733"/>
    <lineage>
        <taxon>Bacteria</taxon>
        <taxon>Bacillati</taxon>
        <taxon>Bacillota</taxon>
        <taxon>Bacilli</taxon>
        <taxon>Lactobacillales</taxon>
        <taxon>Lactobacillaceae</taxon>
        <taxon>Secundilactobacillus</taxon>
    </lineage>
</organism>